<keyword evidence="2" id="KW-0378">Hydrolase</keyword>
<feature type="domain" description="Helicase C-terminal" evidence="7">
    <location>
        <begin position="320"/>
        <end position="494"/>
    </location>
</feature>
<sequence length="828" mass="96170">MVKICSYEYPKENESDYQNFYVNYPYNLHDFQKWSIQAVVTGNHLLVCCPTGSGKTFSGEFALSYFHNKGKKTIYTTPIKALSNEKFHNFVEKYPHISIGLITGDIKTNPDADIIIMTTEILLNKLYQIRSNSVSNSSVSFDMDILNDLGCVVFDEIHMINDENRGSVWEQCIMMMPEHVQMVGLSATLYQPEQFALWMENKGNLLQNENHKEVYLTRKIKRAVPLTHYAFITTNSGIFKTIKDKQVKDEIKSYINETHVLQNHNGIFNEVEYNKMKKMISLFEKHKIFIKRQHVLNMLSEHLVKKEMLPALCYVFSRKQLEKCAHEITTNLLEFDSKIPYTVDHECEQIIRKLPNYQEYLNLPEYINVVELLRKGIGIHHAGMMPILREMIEIMFARGFVKLLFCTETMSVGINLPVKTTIFTDVNKFNGTQLRNLHSHEYTQAAGRAGRLGLDSVGHVIHLNNLFRNVNFISYKNMMKGNPQKLVSKFKISYNLLLNLVDIKNYNFTQFVNKSMIKENVNESINSILLEKRELENKIAQKQQGLCYFKTPINLIEQYIEMSKNRLRCVNKKRKQIERDMSSLKVEHNSIEIDAKEYNIIYEIKDQILDLDNEINGVSNYLNNGVNSVIKLLQNENFIKVENDVFTLTTKGQIANHLNEVHCLVFANLIETDMLTNLNATELIIVFSCFTNVNVPEDKRSINNNDKNLDFILSNCLKSNLDNYMNIESNSNFKTGMSSNMHYDLMPYMVDWIEAKSEEDCKMILQRAEQEKDIFLGDFIKALLKINNIVFEMETIAQMIGNIPFLHELNKIRSLTLKYVVTNQSLYV</sequence>
<dbReference type="Gene3D" id="1.10.3380.30">
    <property type="match status" value="1"/>
</dbReference>
<keyword evidence="1" id="KW-0547">Nucleotide-binding</keyword>
<dbReference type="GO" id="GO:0016787">
    <property type="term" value="F:hydrolase activity"/>
    <property type="evidence" value="ECO:0007669"/>
    <property type="project" value="UniProtKB-KW"/>
</dbReference>
<dbReference type="SUPFAM" id="SSF52540">
    <property type="entry name" value="P-loop containing nucleoside triphosphate hydrolases"/>
    <property type="match status" value="1"/>
</dbReference>
<dbReference type="Pfam" id="PF08148">
    <property type="entry name" value="DSHCT"/>
    <property type="match status" value="1"/>
</dbReference>
<dbReference type="InterPro" id="IPR011545">
    <property type="entry name" value="DEAD/DEAH_box_helicase_dom"/>
</dbReference>
<evidence type="ECO:0000256" key="2">
    <source>
        <dbReference type="ARBA" id="ARBA00022801"/>
    </source>
</evidence>
<keyword evidence="5" id="KW-0175">Coiled coil</keyword>
<keyword evidence="4" id="KW-0067">ATP-binding</keyword>
<evidence type="ECO:0000256" key="5">
    <source>
        <dbReference type="SAM" id="Coils"/>
    </source>
</evidence>
<evidence type="ECO:0000259" key="7">
    <source>
        <dbReference type="PROSITE" id="PS51194"/>
    </source>
</evidence>
<dbReference type="GO" id="GO:0055087">
    <property type="term" value="C:Ski complex"/>
    <property type="evidence" value="ECO:0007669"/>
    <property type="project" value="TreeGrafter"/>
</dbReference>
<dbReference type="Pfam" id="PF00270">
    <property type="entry name" value="DEAD"/>
    <property type="match status" value="1"/>
</dbReference>
<feature type="domain" description="Helicase ATP-binding" evidence="6">
    <location>
        <begin position="36"/>
        <end position="198"/>
    </location>
</feature>
<evidence type="ECO:0000313" key="8">
    <source>
        <dbReference type="EMBL" id="QHT94112.1"/>
    </source>
</evidence>
<keyword evidence="3" id="KW-0347">Helicase</keyword>
<dbReference type="GO" id="GO:0070478">
    <property type="term" value="P:nuclear-transcribed mRNA catabolic process, 3'-5' exonucleolytic nonsense-mediated decay"/>
    <property type="evidence" value="ECO:0007669"/>
    <property type="project" value="TreeGrafter"/>
</dbReference>
<feature type="coiled-coil region" evidence="5">
    <location>
        <begin position="518"/>
        <end position="594"/>
    </location>
</feature>
<evidence type="ECO:0000259" key="6">
    <source>
        <dbReference type="PROSITE" id="PS51192"/>
    </source>
</evidence>
<accession>A0A6C0IM97</accession>
<evidence type="ECO:0008006" key="9">
    <source>
        <dbReference type="Google" id="ProtNLM"/>
    </source>
</evidence>
<evidence type="ECO:0000256" key="4">
    <source>
        <dbReference type="ARBA" id="ARBA00022840"/>
    </source>
</evidence>
<name>A0A6C0IM97_9ZZZZ</name>
<organism evidence="8">
    <name type="scientific">viral metagenome</name>
    <dbReference type="NCBI Taxonomy" id="1070528"/>
    <lineage>
        <taxon>unclassified sequences</taxon>
        <taxon>metagenomes</taxon>
        <taxon>organismal metagenomes</taxon>
    </lineage>
</organism>
<dbReference type="InterPro" id="IPR014001">
    <property type="entry name" value="Helicase_ATP-bd"/>
</dbReference>
<proteinExistence type="predicted"/>
<evidence type="ECO:0000256" key="1">
    <source>
        <dbReference type="ARBA" id="ARBA00022741"/>
    </source>
</evidence>
<dbReference type="GO" id="GO:0003676">
    <property type="term" value="F:nucleic acid binding"/>
    <property type="evidence" value="ECO:0007669"/>
    <property type="project" value="InterPro"/>
</dbReference>
<dbReference type="SMART" id="SM00490">
    <property type="entry name" value="HELICc"/>
    <property type="match status" value="1"/>
</dbReference>
<dbReference type="GO" id="GO:0005524">
    <property type="term" value="F:ATP binding"/>
    <property type="evidence" value="ECO:0007669"/>
    <property type="project" value="UniProtKB-KW"/>
</dbReference>
<evidence type="ECO:0000256" key="3">
    <source>
        <dbReference type="ARBA" id="ARBA00022806"/>
    </source>
</evidence>
<reference evidence="8" key="1">
    <citation type="journal article" date="2020" name="Nature">
        <title>Giant virus diversity and host interactions through global metagenomics.</title>
        <authorList>
            <person name="Schulz F."/>
            <person name="Roux S."/>
            <person name="Paez-Espino D."/>
            <person name="Jungbluth S."/>
            <person name="Walsh D.A."/>
            <person name="Denef V.J."/>
            <person name="McMahon K.D."/>
            <person name="Konstantinidis K.T."/>
            <person name="Eloe-Fadrosh E.A."/>
            <person name="Kyrpides N.C."/>
            <person name="Woyke T."/>
        </authorList>
    </citation>
    <scope>NUCLEOTIDE SEQUENCE</scope>
    <source>
        <strain evidence="8">GVMAG-M-3300024258-14</strain>
    </source>
</reference>
<dbReference type="EMBL" id="MN740215">
    <property type="protein sequence ID" value="QHT94112.1"/>
    <property type="molecule type" value="Genomic_DNA"/>
</dbReference>
<dbReference type="PROSITE" id="PS51192">
    <property type="entry name" value="HELICASE_ATP_BIND_1"/>
    <property type="match status" value="1"/>
</dbReference>
<dbReference type="Pfam" id="PF00271">
    <property type="entry name" value="Helicase_C"/>
    <property type="match status" value="1"/>
</dbReference>
<dbReference type="PROSITE" id="PS51194">
    <property type="entry name" value="HELICASE_CTER"/>
    <property type="match status" value="1"/>
</dbReference>
<dbReference type="InterPro" id="IPR027417">
    <property type="entry name" value="P-loop_NTPase"/>
</dbReference>
<dbReference type="InterPro" id="IPR001650">
    <property type="entry name" value="Helicase_C-like"/>
</dbReference>
<dbReference type="PANTHER" id="PTHR12131">
    <property type="entry name" value="ATP-DEPENDENT RNA AND DNA HELICASE"/>
    <property type="match status" value="1"/>
</dbReference>
<dbReference type="SMART" id="SM00487">
    <property type="entry name" value="DEXDc"/>
    <property type="match status" value="1"/>
</dbReference>
<protein>
    <recommendedName>
        <fullName evidence="9">Helicase</fullName>
    </recommendedName>
</protein>
<dbReference type="InterPro" id="IPR012961">
    <property type="entry name" value="Ski2/MTR4_C"/>
</dbReference>
<dbReference type="GO" id="GO:0004386">
    <property type="term" value="F:helicase activity"/>
    <property type="evidence" value="ECO:0007669"/>
    <property type="project" value="UniProtKB-KW"/>
</dbReference>
<dbReference type="InterPro" id="IPR050699">
    <property type="entry name" value="RNA-DNA_Helicase"/>
</dbReference>
<dbReference type="Gene3D" id="3.40.50.300">
    <property type="entry name" value="P-loop containing nucleotide triphosphate hydrolases"/>
    <property type="match status" value="2"/>
</dbReference>
<dbReference type="AlphaFoldDB" id="A0A6C0IM97"/>
<dbReference type="PANTHER" id="PTHR12131:SF1">
    <property type="entry name" value="ATP-DEPENDENT RNA HELICASE SUPV3L1, MITOCHONDRIAL-RELATED"/>
    <property type="match status" value="1"/>
</dbReference>